<dbReference type="GeneID" id="34464478"/>
<dbReference type="InterPro" id="IPR049900">
    <property type="entry name" value="PKS_mFAS_DH"/>
</dbReference>
<dbReference type="Proteomes" id="UP000184300">
    <property type="component" value="Unassembled WGS sequence"/>
</dbReference>
<dbReference type="SMART" id="SM00826">
    <property type="entry name" value="PKS_DH"/>
    <property type="match status" value="1"/>
</dbReference>
<dbReference type="InterPro" id="IPR036291">
    <property type="entry name" value="NAD(P)-bd_dom_sf"/>
</dbReference>
<dbReference type="InterPro" id="IPR042104">
    <property type="entry name" value="PKS_dehydratase_sf"/>
</dbReference>
<keyword evidence="3" id="KW-0489">Methyltransferase</keyword>
<dbReference type="Pfam" id="PF21089">
    <property type="entry name" value="PKS_DH_N"/>
    <property type="match status" value="1"/>
</dbReference>
<dbReference type="InterPro" id="IPR016035">
    <property type="entry name" value="Acyl_Trfase/lysoPLipase"/>
</dbReference>
<dbReference type="InterPro" id="IPR014030">
    <property type="entry name" value="Ketoacyl_synth_N"/>
</dbReference>
<evidence type="ECO:0000256" key="2">
    <source>
        <dbReference type="ARBA" id="ARBA00022553"/>
    </source>
</evidence>
<dbReference type="GO" id="GO:0004315">
    <property type="term" value="F:3-oxoacyl-[acyl-carrier-protein] synthase activity"/>
    <property type="evidence" value="ECO:0007669"/>
    <property type="project" value="InterPro"/>
</dbReference>
<dbReference type="STRING" id="1160497.A0A1L9VNI9"/>
<dbReference type="PROSITE" id="PS50075">
    <property type="entry name" value="CARRIER"/>
    <property type="match status" value="1"/>
</dbReference>
<dbReference type="SUPFAM" id="SSF55048">
    <property type="entry name" value="Probable ACP-binding domain of malonyl-CoA ACP transacylase"/>
    <property type="match status" value="1"/>
</dbReference>
<dbReference type="SMART" id="SM00827">
    <property type="entry name" value="PKS_AT"/>
    <property type="match status" value="1"/>
</dbReference>
<dbReference type="GO" id="GO:0031177">
    <property type="term" value="F:phosphopantetheine binding"/>
    <property type="evidence" value="ECO:0007669"/>
    <property type="project" value="InterPro"/>
</dbReference>
<dbReference type="Gene3D" id="3.40.47.10">
    <property type="match status" value="1"/>
</dbReference>
<evidence type="ECO:0000256" key="5">
    <source>
        <dbReference type="ARBA" id="ARBA00023268"/>
    </source>
</evidence>
<dbReference type="GO" id="GO:0008168">
    <property type="term" value="F:methyltransferase activity"/>
    <property type="evidence" value="ECO:0007669"/>
    <property type="project" value="UniProtKB-KW"/>
</dbReference>
<dbReference type="InterPro" id="IPR020807">
    <property type="entry name" value="PKS_DH"/>
</dbReference>
<evidence type="ECO:0000256" key="4">
    <source>
        <dbReference type="ARBA" id="ARBA00022679"/>
    </source>
</evidence>
<dbReference type="Pfam" id="PF00698">
    <property type="entry name" value="Acyl_transf_1"/>
    <property type="match status" value="1"/>
</dbReference>
<keyword evidence="2" id="KW-0597">Phosphoprotein</keyword>
<dbReference type="GO" id="GO:0044550">
    <property type="term" value="P:secondary metabolite biosynthetic process"/>
    <property type="evidence" value="ECO:0007669"/>
    <property type="project" value="TreeGrafter"/>
</dbReference>
<keyword evidence="4" id="KW-0808">Transferase</keyword>
<dbReference type="PANTHER" id="PTHR43775">
    <property type="entry name" value="FATTY ACID SYNTHASE"/>
    <property type="match status" value="1"/>
</dbReference>
<dbReference type="InterPro" id="IPR001227">
    <property type="entry name" value="Ac_transferase_dom_sf"/>
</dbReference>
<dbReference type="InterPro" id="IPR006162">
    <property type="entry name" value="Ppantetheine_attach_site"/>
</dbReference>
<dbReference type="EMBL" id="KV878894">
    <property type="protein sequence ID" value="OJJ85462.1"/>
    <property type="molecule type" value="Genomic_DNA"/>
</dbReference>
<dbReference type="VEuPathDB" id="FungiDB:ASPGLDRAFT_56859"/>
<dbReference type="InterPro" id="IPR020841">
    <property type="entry name" value="PKS_Beta-ketoAc_synthase_dom"/>
</dbReference>
<dbReference type="InterPro" id="IPR020806">
    <property type="entry name" value="PKS_PP-bd"/>
</dbReference>
<dbReference type="OrthoDB" id="329835at2759"/>
<feature type="active site" description="Proton donor; for dehydratase activity" evidence="6">
    <location>
        <position position="1153"/>
    </location>
</feature>
<feature type="domain" description="Carrier" evidence="7">
    <location>
        <begin position="2386"/>
        <end position="2464"/>
    </location>
</feature>
<dbReference type="SMART" id="SM00822">
    <property type="entry name" value="PKS_KR"/>
    <property type="match status" value="1"/>
</dbReference>
<dbReference type="InterPro" id="IPR013968">
    <property type="entry name" value="PKS_KR"/>
</dbReference>
<dbReference type="PROSITE" id="PS52004">
    <property type="entry name" value="KS3_2"/>
    <property type="match status" value="1"/>
</dbReference>
<protein>
    <submittedName>
        <fullName evidence="10">Uncharacterized protein</fullName>
    </submittedName>
</protein>
<keyword evidence="1" id="KW-0596">Phosphopantetheine</keyword>
<dbReference type="Pfam" id="PF16197">
    <property type="entry name" value="KAsynt_C_assoc"/>
    <property type="match status" value="1"/>
</dbReference>
<evidence type="ECO:0000313" key="11">
    <source>
        <dbReference type="Proteomes" id="UP000184300"/>
    </source>
</evidence>
<dbReference type="InterPro" id="IPR029063">
    <property type="entry name" value="SAM-dependent_MTases_sf"/>
</dbReference>
<dbReference type="Pfam" id="PF00550">
    <property type="entry name" value="PP-binding"/>
    <property type="match status" value="1"/>
</dbReference>
<keyword evidence="5" id="KW-0511">Multifunctional enzyme</keyword>
<dbReference type="PROSITE" id="PS52019">
    <property type="entry name" value="PKS_MFAS_DH"/>
    <property type="match status" value="1"/>
</dbReference>
<sequence length="2473" mass="269003">MPEPIAIVGTGCRFPGAASSPTRLWSLLSNPQDVASKIPKGRFNVDAYYHPDGPHGGTSNVQESYFLQEDVRAFDAPFFNISAAEAESMDPQQRLVLETVYESLEAGGLRLSDLRGSSTGVYCGQMCDDYSQVLARDTENLPRYTSTGMARNNASNRVSYFFDWHGPSMTIDTACSSSLVAVHLAVNALRAGDCNVAVAAGTNLILSPIFYISASNLTMLSPTGRSRMWDEKADGYARGEGVASLALKRLSDAIRDGDPIECVIRESNVNQDGRSMGITMPSSEAQAQLIRSTYAKAGLQLELPRDRCQYFEAHGTGTQAGDPQEAGAIANCFSADRSDSGYSSSNSSQTSEDQKLYVGSIKTILGHTEGTAGLAGVIKASLCMQNDTLVPNLHFNNLNPKVEPFYSNLEIPTKALPWPERPEGVPKRASVNSFGFGGTNAHVILEGYEPEQPPATNETLPSILPFAFSAISERTLGATLSAYAEYLESHPEIDLVDVAWSLLARREQLTHRVTLWASSADALKSEIAAELQRRQAKNPSTKVVRSSSSSPKSILGVFTGQGAQWPQMGLDLITVCPAAKNWLADLQKALDTLPEECRPETTLFDELSAAKETSRLDQAVVSQPLCTAVQILLVNYLRILGISLSVVVGHSSGEIAAAYAAGVFSATSAIRIAHLRGHVARLAGANDQSGSMLAAGLAPEEARELCEQEQFQGRIKVAAFNSPSSITLSGDEDAVKEVDALLKEQGKFARVLRVSTAYHSHHMVACSEPYIKALAEASLQTSAPTAAVWFSSVHDGQKIGPEHLGALAGEYWNSNMLNSVMFTQACTAAMNHTSYDMMVEIGPHPALKGPFMQTMGDIPNANTEAPYIGLLKRGGTGVESLATAIGSFWTNLGADAIDASQYVKLFDPSRELTFVRNLPTYQFDHSQTYWAESRLSKKIAHREHAPNQLLGIRSPERLDGEWRWRNYLRRADIDWLDGHQIQSQVIFPATGYVAMALEAASAIAGEQKLQLVEVGDFAIETAISLSDDAAAVETIFKVENLRTEGAVTSADFSCHAAFAGTMKLCAGGTIKMAIGGEAVDALPPRSHSQPALPSPVDIEEFYKYLGELGYGYTGLFHSINALTRQMNASSGTMLNAGSMDSQNRYILHPALMDTILQTILAAIGTPGDGRLATLQIPTKINRITINTGRFDGKSPDVLGAELPFDAVITGYGPNGVQGDADLFTADRTAVVHMEGVQISPLETLTPEQDRLMFSETVWGPMHPDAEAVYVPATREQLDTGRLKEKLVLLYIRDILAGLPADVRDKLDSHQSRVVAWFDNVLSATRSGEHPICQKEWLDEDRDAVATQLAGETGVDMLAIQTVSETMSSFLRGETSIMETLREKSLLDRLKRELADPAIITHMADVAGQIAFRYPRMKIMEVGASGGPATQAILDRIGMSYHSYMYTDVSPVVLEEAEKTFSEHAERFTYKLFEPERGAKEQGFQEGSYDLVVAAGSIHPTACLKDTLTRMRSLLKPGGYLLCLEGTNTDELLASFIFSGFEKWWQGEADGRPWGLMAKAAEWDNLLKDAGFAGLDTVTPHDDSLLRPFSVFVAQAVDDRIQLLREPLTSGVQAPQHNDLVIIGGEKPETSSLVAEVEDLVAPSFSRVIKAQTLESLDLPESSMATILNVSDLDSPCFDELNEQRFNTLKTLMGASYRFLWITAGPESENPYQSMSKGLLACAGYENPLAYFQHYNIVDEDAVQAKTVATALMRMAHNDSDNDYSLANGVWNIETEIRLENGKPWISRLQNDSAMNNRYMSERRVIHNSVDVQNAVVRVQKDQNNYEFLLEQQSPKDGAFKVQIRVDYSTSTAVRVDAIGFLHLIIGRDERTQGRLLALSETNASVVSVTPSWCCPIPTAAKGREASYLTSMAAAITAEHLLAQATPNTSILVHEADEVLRNVVSTHAKSKRVKTCFTTSKPEGRSHETVYLHEMMPTPSLMRVLPRNVSVAASVGASSDRNFARIEQMSLTSLRCERPETLRQDTAVVSKPCDVAKGATLLQIASQLVESCMGTKMDSVDVAHLAEGGVSEDGLRIIDWTKSRAVPVKMQPASSLVVLSAHKTYLLVGMTGDLGQSVCHWMLDRGARNFVLTSRNPKVDQHWIEEMAEFGANIVPMSMDVTSQESILNVDQAIRKDLPPVGGVVNGAMLLNDSLLMNMSFEEMQRTLMPKVKGSVLLNDLYSGSGLDFFILMGSIAGPLGNRGQSAYAAGNVFMTSIIESRRKRGLPGSIINPGQILGVGYVSKAGSWLTKALVNSIGSYSMSEQDLHELFAEGILAGRPESNRNPDIIASFKLESPVQRPDVIWYRNTKTWDFIVHWAERNSSSGGNTKTVPVKVQLQSAQNEGEAAEIVEAAFIAKLRSKLGLPEEDEVSGETALIQLGVDSLVALDLRGWFVKELSVDVPILKILGGSSIGELAAEAASKLSATLGEKKD</sequence>
<evidence type="ECO:0000256" key="6">
    <source>
        <dbReference type="PROSITE-ProRule" id="PRU01363"/>
    </source>
</evidence>
<dbReference type="CDD" id="cd00833">
    <property type="entry name" value="PKS"/>
    <property type="match status" value="1"/>
</dbReference>
<name>A0A1L9VNI9_ASPGL</name>
<dbReference type="Gene3D" id="3.10.129.110">
    <property type="entry name" value="Polyketide synthase dehydratase"/>
    <property type="match status" value="1"/>
</dbReference>
<gene>
    <name evidence="10" type="ORF">ASPGLDRAFT_56859</name>
</gene>
<dbReference type="PROSITE" id="PS00606">
    <property type="entry name" value="KS3_1"/>
    <property type="match status" value="1"/>
</dbReference>
<dbReference type="FunFam" id="3.40.47.10:FF:000019">
    <property type="entry name" value="Polyketide synthase type I"/>
    <property type="match status" value="1"/>
</dbReference>
<dbReference type="InterPro" id="IPR018201">
    <property type="entry name" value="Ketoacyl_synth_AS"/>
</dbReference>
<dbReference type="InterPro" id="IPR009081">
    <property type="entry name" value="PP-bd_ACP"/>
</dbReference>
<evidence type="ECO:0000256" key="1">
    <source>
        <dbReference type="ARBA" id="ARBA00022450"/>
    </source>
</evidence>
<dbReference type="Pfam" id="PF02801">
    <property type="entry name" value="Ketoacyl-synt_C"/>
    <property type="match status" value="1"/>
</dbReference>
<dbReference type="GO" id="GO:0006633">
    <property type="term" value="P:fatty acid biosynthetic process"/>
    <property type="evidence" value="ECO:0007669"/>
    <property type="project" value="InterPro"/>
</dbReference>
<proteinExistence type="predicted"/>
<dbReference type="PROSITE" id="PS00012">
    <property type="entry name" value="PHOSPHOPANTETHEINE"/>
    <property type="match status" value="1"/>
</dbReference>
<dbReference type="SMART" id="SM00825">
    <property type="entry name" value="PKS_KS"/>
    <property type="match status" value="1"/>
</dbReference>
<dbReference type="Pfam" id="PF14765">
    <property type="entry name" value="PS-DH"/>
    <property type="match status" value="1"/>
</dbReference>
<evidence type="ECO:0000256" key="3">
    <source>
        <dbReference type="ARBA" id="ARBA00022603"/>
    </source>
</evidence>
<reference evidence="11" key="1">
    <citation type="journal article" date="2017" name="Genome Biol.">
        <title>Comparative genomics reveals high biological diversity and specific adaptations in the industrially and medically important fungal genus Aspergillus.</title>
        <authorList>
            <person name="de Vries R.P."/>
            <person name="Riley R."/>
            <person name="Wiebenga A."/>
            <person name="Aguilar-Osorio G."/>
            <person name="Amillis S."/>
            <person name="Uchima C.A."/>
            <person name="Anderluh G."/>
            <person name="Asadollahi M."/>
            <person name="Askin M."/>
            <person name="Barry K."/>
            <person name="Battaglia E."/>
            <person name="Bayram O."/>
            <person name="Benocci T."/>
            <person name="Braus-Stromeyer S.A."/>
            <person name="Caldana C."/>
            <person name="Canovas D."/>
            <person name="Cerqueira G.C."/>
            <person name="Chen F."/>
            <person name="Chen W."/>
            <person name="Choi C."/>
            <person name="Clum A."/>
            <person name="Dos Santos R.A."/>
            <person name="Damasio A.R."/>
            <person name="Diallinas G."/>
            <person name="Emri T."/>
            <person name="Fekete E."/>
            <person name="Flipphi M."/>
            <person name="Freyberg S."/>
            <person name="Gallo A."/>
            <person name="Gournas C."/>
            <person name="Habgood R."/>
            <person name="Hainaut M."/>
            <person name="Harispe M.L."/>
            <person name="Henrissat B."/>
            <person name="Hilden K.S."/>
            <person name="Hope R."/>
            <person name="Hossain A."/>
            <person name="Karabika E."/>
            <person name="Karaffa L."/>
            <person name="Karanyi Z."/>
            <person name="Krasevec N."/>
            <person name="Kuo A."/>
            <person name="Kusch H."/>
            <person name="LaButti K."/>
            <person name="Lagendijk E.L."/>
            <person name="Lapidus A."/>
            <person name="Levasseur A."/>
            <person name="Lindquist E."/>
            <person name="Lipzen A."/>
            <person name="Logrieco A.F."/>
            <person name="MacCabe A."/>
            <person name="Maekelae M.R."/>
            <person name="Malavazi I."/>
            <person name="Melin P."/>
            <person name="Meyer V."/>
            <person name="Mielnichuk N."/>
            <person name="Miskei M."/>
            <person name="Molnar A.P."/>
            <person name="Mule G."/>
            <person name="Ngan C.Y."/>
            <person name="Orejas M."/>
            <person name="Orosz E."/>
            <person name="Ouedraogo J.P."/>
            <person name="Overkamp K.M."/>
            <person name="Park H.-S."/>
            <person name="Perrone G."/>
            <person name="Piumi F."/>
            <person name="Punt P.J."/>
            <person name="Ram A.F."/>
            <person name="Ramon A."/>
            <person name="Rauscher S."/>
            <person name="Record E."/>
            <person name="Riano-Pachon D.M."/>
            <person name="Robert V."/>
            <person name="Roehrig J."/>
            <person name="Ruller R."/>
            <person name="Salamov A."/>
            <person name="Salih N.S."/>
            <person name="Samson R.A."/>
            <person name="Sandor E."/>
            <person name="Sanguinetti M."/>
            <person name="Schuetze T."/>
            <person name="Sepcic K."/>
            <person name="Shelest E."/>
            <person name="Sherlock G."/>
            <person name="Sophianopoulou V."/>
            <person name="Squina F.M."/>
            <person name="Sun H."/>
            <person name="Susca A."/>
            <person name="Todd R.B."/>
            <person name="Tsang A."/>
            <person name="Unkles S.E."/>
            <person name="van de Wiele N."/>
            <person name="van Rossen-Uffink D."/>
            <person name="Oliveira J.V."/>
            <person name="Vesth T.C."/>
            <person name="Visser J."/>
            <person name="Yu J.-H."/>
            <person name="Zhou M."/>
            <person name="Andersen M.R."/>
            <person name="Archer D.B."/>
            <person name="Baker S.E."/>
            <person name="Benoit I."/>
            <person name="Brakhage A.A."/>
            <person name="Braus G.H."/>
            <person name="Fischer R."/>
            <person name="Frisvad J.C."/>
            <person name="Goldman G.H."/>
            <person name="Houbraken J."/>
            <person name="Oakley B."/>
            <person name="Pocsi I."/>
            <person name="Scazzocchio C."/>
            <person name="Seiboth B."/>
            <person name="vanKuyk P.A."/>
            <person name="Wortman J."/>
            <person name="Dyer P.S."/>
            <person name="Grigoriev I.V."/>
        </authorList>
    </citation>
    <scope>NUCLEOTIDE SEQUENCE [LARGE SCALE GENOMIC DNA]</scope>
    <source>
        <strain evidence="11">CBS 516.65</strain>
    </source>
</reference>
<dbReference type="SMART" id="SM00823">
    <property type="entry name" value="PKS_PP"/>
    <property type="match status" value="1"/>
</dbReference>
<dbReference type="InterPro" id="IPR014031">
    <property type="entry name" value="Ketoacyl_synth_C"/>
</dbReference>
<dbReference type="SUPFAM" id="SSF53901">
    <property type="entry name" value="Thiolase-like"/>
    <property type="match status" value="1"/>
</dbReference>
<dbReference type="InterPro" id="IPR016036">
    <property type="entry name" value="Malonyl_transacylase_ACP-bd"/>
</dbReference>
<accession>A0A1L9VNI9</accession>
<dbReference type="InterPro" id="IPR032821">
    <property type="entry name" value="PKS_assoc"/>
</dbReference>
<dbReference type="Gene3D" id="3.40.50.720">
    <property type="entry name" value="NAD(P)-binding Rossmann-like Domain"/>
    <property type="match status" value="1"/>
</dbReference>
<dbReference type="Pfam" id="PF08242">
    <property type="entry name" value="Methyltransf_12"/>
    <property type="match status" value="1"/>
</dbReference>
<dbReference type="Pfam" id="PF00109">
    <property type="entry name" value="ketoacyl-synt"/>
    <property type="match status" value="1"/>
</dbReference>
<dbReference type="PANTHER" id="PTHR43775:SF48">
    <property type="entry name" value="HIGHLY REDUCING POLYKETIDE SYNTHASE SDGA"/>
    <property type="match status" value="1"/>
</dbReference>
<dbReference type="InterPro" id="IPR049552">
    <property type="entry name" value="PKS_DH_N"/>
</dbReference>
<dbReference type="InterPro" id="IPR036736">
    <property type="entry name" value="ACP-like_sf"/>
</dbReference>
<dbReference type="InterPro" id="IPR050091">
    <property type="entry name" value="PKS_NRPS_Biosynth_Enz"/>
</dbReference>
<dbReference type="GO" id="GO:0004312">
    <property type="term" value="F:fatty acid synthase activity"/>
    <property type="evidence" value="ECO:0007669"/>
    <property type="project" value="TreeGrafter"/>
</dbReference>
<dbReference type="GO" id="GO:0032259">
    <property type="term" value="P:methylation"/>
    <property type="evidence" value="ECO:0007669"/>
    <property type="project" value="UniProtKB-KW"/>
</dbReference>
<dbReference type="InterPro" id="IPR049551">
    <property type="entry name" value="PKS_DH_C"/>
</dbReference>
<evidence type="ECO:0000259" key="7">
    <source>
        <dbReference type="PROSITE" id="PS50075"/>
    </source>
</evidence>
<feature type="region of interest" description="C-terminal hotdog fold" evidence="6">
    <location>
        <begin position="1093"/>
        <end position="1247"/>
    </location>
</feature>
<dbReference type="SUPFAM" id="SSF52151">
    <property type="entry name" value="FabD/lysophospholipase-like"/>
    <property type="match status" value="1"/>
</dbReference>
<evidence type="ECO:0000259" key="9">
    <source>
        <dbReference type="PROSITE" id="PS52019"/>
    </source>
</evidence>
<dbReference type="SUPFAM" id="SSF51735">
    <property type="entry name" value="NAD(P)-binding Rossmann-fold domains"/>
    <property type="match status" value="1"/>
</dbReference>
<dbReference type="Gene3D" id="3.40.366.10">
    <property type="entry name" value="Malonyl-Coenzyme A Acyl Carrier Protein, domain 2"/>
    <property type="match status" value="1"/>
</dbReference>
<feature type="domain" description="Ketosynthase family 3 (KS3)" evidence="8">
    <location>
        <begin position="2"/>
        <end position="447"/>
    </location>
</feature>
<dbReference type="InterPro" id="IPR057326">
    <property type="entry name" value="KR_dom"/>
</dbReference>
<dbReference type="Gene3D" id="3.40.50.150">
    <property type="entry name" value="Vaccinia Virus protein VP39"/>
    <property type="match status" value="1"/>
</dbReference>
<feature type="active site" description="Proton acceptor; for dehydratase activity" evidence="6">
    <location>
        <position position="979"/>
    </location>
</feature>
<evidence type="ECO:0000313" key="10">
    <source>
        <dbReference type="EMBL" id="OJJ85462.1"/>
    </source>
</evidence>
<dbReference type="Pfam" id="PF08659">
    <property type="entry name" value="KR"/>
    <property type="match status" value="1"/>
</dbReference>
<dbReference type="SUPFAM" id="SSF47336">
    <property type="entry name" value="ACP-like"/>
    <property type="match status" value="1"/>
</dbReference>
<dbReference type="InterPro" id="IPR014043">
    <property type="entry name" value="Acyl_transferase_dom"/>
</dbReference>
<feature type="domain" description="PKS/mFAS DH" evidence="9">
    <location>
        <begin position="947"/>
        <end position="1247"/>
    </location>
</feature>
<dbReference type="RefSeq" id="XP_022402160.1">
    <property type="nucleotide sequence ID" value="XM_022548217.1"/>
</dbReference>
<dbReference type="SUPFAM" id="SSF53335">
    <property type="entry name" value="S-adenosyl-L-methionine-dependent methyltransferases"/>
    <property type="match status" value="1"/>
</dbReference>
<keyword evidence="11" id="KW-1185">Reference proteome</keyword>
<dbReference type="CDD" id="cd02440">
    <property type="entry name" value="AdoMet_MTases"/>
    <property type="match status" value="1"/>
</dbReference>
<feature type="region of interest" description="N-terminal hotdog fold" evidence="6">
    <location>
        <begin position="947"/>
        <end position="1077"/>
    </location>
</feature>
<evidence type="ECO:0000259" key="8">
    <source>
        <dbReference type="PROSITE" id="PS52004"/>
    </source>
</evidence>
<organism evidence="10 11">
    <name type="scientific">Aspergillus glaucus CBS 516.65</name>
    <dbReference type="NCBI Taxonomy" id="1160497"/>
    <lineage>
        <taxon>Eukaryota</taxon>
        <taxon>Fungi</taxon>
        <taxon>Dikarya</taxon>
        <taxon>Ascomycota</taxon>
        <taxon>Pezizomycotina</taxon>
        <taxon>Eurotiomycetes</taxon>
        <taxon>Eurotiomycetidae</taxon>
        <taxon>Eurotiales</taxon>
        <taxon>Aspergillaceae</taxon>
        <taxon>Aspergillus</taxon>
        <taxon>Aspergillus subgen. Aspergillus</taxon>
    </lineage>
</organism>
<dbReference type="InterPro" id="IPR013217">
    <property type="entry name" value="Methyltransf_12"/>
</dbReference>
<dbReference type="InterPro" id="IPR016039">
    <property type="entry name" value="Thiolase-like"/>
</dbReference>